<dbReference type="GO" id="GO:0015276">
    <property type="term" value="F:ligand-gated monoatomic ion channel activity"/>
    <property type="evidence" value="ECO:0007669"/>
    <property type="project" value="InterPro"/>
</dbReference>
<dbReference type="InterPro" id="IPR001828">
    <property type="entry name" value="ANF_lig-bd_rcpt"/>
</dbReference>
<keyword evidence="8" id="KW-0325">Glycoprotein</keyword>
<feature type="transmembrane region" description="Helical" evidence="11">
    <location>
        <begin position="347"/>
        <end position="366"/>
    </location>
</feature>
<evidence type="ECO:0000313" key="14">
    <source>
        <dbReference type="Proteomes" id="UP001415857"/>
    </source>
</evidence>
<keyword evidence="2" id="KW-0813">Transport</keyword>
<proteinExistence type="predicted"/>
<evidence type="ECO:0000256" key="3">
    <source>
        <dbReference type="ARBA" id="ARBA00022692"/>
    </source>
</evidence>
<dbReference type="Pfam" id="PF00060">
    <property type="entry name" value="Lig_chan"/>
    <property type="match status" value="1"/>
</dbReference>
<evidence type="ECO:0000256" key="9">
    <source>
        <dbReference type="ARBA" id="ARBA00023286"/>
    </source>
</evidence>
<sequence>MMEKGYVWIVSDEIASLLDSVEDSVISNMQGVIGFKTIFVDSSESFKQFKLKFRRKYGSEYPEEEENSKPSVFALRAYDTTWAVGQATAKSLKNPTSKKLLEEFLSSDFEGLSGRISFKNGKLSNVAKIRIINVVGKMYNEIAYWSPEFGLSENNRLLDSGATERSGNGNGSAGELGPVYWPGGLQTVPPGWTRGNEEKPLKIGVPARGAFNQFVRVSHDPEMNRTGVTGFSVDVFEAAVKRLPYYLPYVLVPFYGSYDDMVEQVYQKSLDAAVGDTEIISERYRYAEFSQPYVESGLVMVVPQKPEKYKTPWLALETFKKEMWLIMAAMHMFIGFVIWFIERGDNPDFEGFGAMLWFAVTLIFFIQREQVKTNLARFVLAPWLFVLLIVTTSFTATLTSMMTVSRLQPSVVDIELLKRTNAAVGCNGNSFIVSYLTNVLHFKPENIKKIDSISEYPDSFKRGNIKAGFVFVAWRGVAWCGGLYCLTGSILCLNDHSCRARWGSSLLELPSI</sequence>
<dbReference type="SMART" id="SM00079">
    <property type="entry name" value="PBPe"/>
    <property type="match status" value="1"/>
</dbReference>
<dbReference type="InterPro" id="IPR001320">
    <property type="entry name" value="Iontro_rcpt_C"/>
</dbReference>
<evidence type="ECO:0000256" key="2">
    <source>
        <dbReference type="ARBA" id="ARBA00022448"/>
    </source>
</evidence>
<dbReference type="Gene3D" id="3.40.50.2300">
    <property type="match status" value="2"/>
</dbReference>
<keyword evidence="10" id="KW-0407">Ion channel</keyword>
<dbReference type="Gene3D" id="1.10.287.70">
    <property type="match status" value="1"/>
</dbReference>
<dbReference type="FunFam" id="1.10.287.70:FF:000172">
    <property type="entry name" value="Glutamate receptor"/>
    <property type="match status" value="1"/>
</dbReference>
<evidence type="ECO:0000259" key="12">
    <source>
        <dbReference type="SMART" id="SM00079"/>
    </source>
</evidence>
<name>A0AAP0NDA4_LIQFO</name>
<dbReference type="InterPro" id="IPR015683">
    <property type="entry name" value="Ionotropic_Glu_rcpt"/>
</dbReference>
<evidence type="ECO:0000313" key="13">
    <source>
        <dbReference type="EMBL" id="KAK9270116.1"/>
    </source>
</evidence>
<keyword evidence="7" id="KW-0675">Receptor</keyword>
<dbReference type="FunFam" id="3.40.190.10:FF:000054">
    <property type="entry name" value="Glutamate receptor"/>
    <property type="match status" value="1"/>
</dbReference>
<reference evidence="13 14" key="1">
    <citation type="journal article" date="2024" name="Plant J.">
        <title>Genome sequences and population genomics reveal climatic adaptation and genomic divergence between two closely related sweetgum species.</title>
        <authorList>
            <person name="Xu W.Q."/>
            <person name="Ren C.Q."/>
            <person name="Zhang X.Y."/>
            <person name="Comes H.P."/>
            <person name="Liu X.H."/>
            <person name="Li Y.G."/>
            <person name="Kettle C.J."/>
            <person name="Jalonen R."/>
            <person name="Gaisberger H."/>
            <person name="Ma Y.Z."/>
            <person name="Qiu Y.X."/>
        </authorList>
    </citation>
    <scope>NUCLEOTIDE SEQUENCE [LARGE SCALE GENOMIC DNA]</scope>
    <source>
        <strain evidence="13">Hangzhou</strain>
    </source>
</reference>
<dbReference type="Pfam" id="PF01094">
    <property type="entry name" value="ANF_receptor"/>
    <property type="match status" value="1"/>
</dbReference>
<feature type="domain" description="Ionotropic glutamate receptor C-terminal" evidence="12">
    <location>
        <begin position="202"/>
        <end position="401"/>
    </location>
</feature>
<evidence type="ECO:0000256" key="7">
    <source>
        <dbReference type="ARBA" id="ARBA00023170"/>
    </source>
</evidence>
<dbReference type="SUPFAM" id="SSF53822">
    <property type="entry name" value="Periplasmic binding protein-like I"/>
    <property type="match status" value="1"/>
</dbReference>
<organism evidence="13 14">
    <name type="scientific">Liquidambar formosana</name>
    <name type="common">Formosan gum</name>
    <dbReference type="NCBI Taxonomy" id="63359"/>
    <lineage>
        <taxon>Eukaryota</taxon>
        <taxon>Viridiplantae</taxon>
        <taxon>Streptophyta</taxon>
        <taxon>Embryophyta</taxon>
        <taxon>Tracheophyta</taxon>
        <taxon>Spermatophyta</taxon>
        <taxon>Magnoliopsida</taxon>
        <taxon>eudicotyledons</taxon>
        <taxon>Gunneridae</taxon>
        <taxon>Pentapetalae</taxon>
        <taxon>Saxifragales</taxon>
        <taxon>Altingiaceae</taxon>
        <taxon>Liquidambar</taxon>
    </lineage>
</organism>
<feature type="transmembrane region" description="Helical" evidence="11">
    <location>
        <begin position="323"/>
        <end position="341"/>
    </location>
</feature>
<keyword evidence="5" id="KW-0406">Ion transport</keyword>
<dbReference type="SUPFAM" id="SSF53850">
    <property type="entry name" value="Periplasmic binding protein-like II"/>
    <property type="match status" value="1"/>
</dbReference>
<evidence type="ECO:0000256" key="5">
    <source>
        <dbReference type="ARBA" id="ARBA00023065"/>
    </source>
</evidence>
<dbReference type="EMBL" id="JBBPBK010000014">
    <property type="protein sequence ID" value="KAK9270116.1"/>
    <property type="molecule type" value="Genomic_DNA"/>
</dbReference>
<dbReference type="Gene3D" id="3.40.190.10">
    <property type="entry name" value="Periplasmic binding protein-like II"/>
    <property type="match status" value="1"/>
</dbReference>
<keyword evidence="14" id="KW-1185">Reference proteome</keyword>
<gene>
    <name evidence="13" type="ORF">L1049_025690</name>
</gene>
<evidence type="ECO:0000256" key="11">
    <source>
        <dbReference type="SAM" id="Phobius"/>
    </source>
</evidence>
<protein>
    <recommendedName>
        <fullName evidence="12">Ionotropic glutamate receptor C-terminal domain-containing protein</fullName>
    </recommendedName>
</protein>
<evidence type="ECO:0000256" key="10">
    <source>
        <dbReference type="ARBA" id="ARBA00023303"/>
    </source>
</evidence>
<dbReference type="InterPro" id="IPR028082">
    <property type="entry name" value="Peripla_BP_I"/>
</dbReference>
<keyword evidence="4 11" id="KW-1133">Transmembrane helix</keyword>
<comment type="subcellular location">
    <subcellularLocation>
        <location evidence="1">Membrane</location>
        <topology evidence="1">Multi-pass membrane protein</topology>
    </subcellularLocation>
</comment>
<keyword evidence="6 11" id="KW-0472">Membrane</keyword>
<dbReference type="GO" id="GO:0016020">
    <property type="term" value="C:membrane"/>
    <property type="evidence" value="ECO:0007669"/>
    <property type="project" value="UniProtKB-SubCell"/>
</dbReference>
<evidence type="ECO:0000256" key="6">
    <source>
        <dbReference type="ARBA" id="ARBA00023136"/>
    </source>
</evidence>
<evidence type="ECO:0000256" key="4">
    <source>
        <dbReference type="ARBA" id="ARBA00022989"/>
    </source>
</evidence>
<dbReference type="Proteomes" id="UP001415857">
    <property type="component" value="Unassembled WGS sequence"/>
</dbReference>
<evidence type="ECO:0000256" key="8">
    <source>
        <dbReference type="ARBA" id="ARBA00023180"/>
    </source>
</evidence>
<keyword evidence="3 11" id="KW-0812">Transmembrane</keyword>
<accession>A0AAP0NDA4</accession>
<feature type="transmembrane region" description="Helical" evidence="11">
    <location>
        <begin position="378"/>
        <end position="402"/>
    </location>
</feature>
<evidence type="ECO:0000256" key="1">
    <source>
        <dbReference type="ARBA" id="ARBA00004141"/>
    </source>
</evidence>
<keyword evidence="9" id="KW-1071">Ligand-gated ion channel</keyword>
<dbReference type="PANTHER" id="PTHR18966">
    <property type="entry name" value="IONOTROPIC GLUTAMATE RECEPTOR"/>
    <property type="match status" value="1"/>
</dbReference>
<comment type="caution">
    <text evidence="13">The sequence shown here is derived from an EMBL/GenBank/DDBJ whole genome shotgun (WGS) entry which is preliminary data.</text>
</comment>
<dbReference type="AlphaFoldDB" id="A0AAP0NDA4"/>